<keyword evidence="2" id="KW-1185">Reference proteome</keyword>
<dbReference type="RefSeq" id="WP_052650881.1">
    <property type="nucleotide sequence ID" value="NZ_CCXS01000001.1"/>
</dbReference>
<protein>
    <submittedName>
        <fullName evidence="1">Uncharacterized protein</fullName>
    </submittedName>
</protein>
<dbReference type="AlphaFoldDB" id="A0A098EJW2"/>
<proteinExistence type="predicted"/>
<evidence type="ECO:0000313" key="1">
    <source>
        <dbReference type="EMBL" id="CEG22157.1"/>
    </source>
</evidence>
<dbReference type="OrthoDB" id="2636416at2"/>
<sequence>MEVVAKRDLLKDRYGNYYFVSYAGKDSLTLINAALYYAFKEIMSEELVERVKAQYPNDVACGKYFADLVKTHIEKIEKGEIPGNIYDIEEVKGKFDLHMKPIYDESFHL</sequence>
<dbReference type="STRING" id="1499687.BN1080_01078"/>
<dbReference type="EMBL" id="CCXS01000001">
    <property type="protein sequence ID" value="CEG22157.1"/>
    <property type="molecule type" value="Genomic_DNA"/>
</dbReference>
<organism evidence="1 2">
    <name type="scientific">Planococcus massiliensis</name>
    <dbReference type="NCBI Taxonomy" id="1499687"/>
    <lineage>
        <taxon>Bacteria</taxon>
        <taxon>Bacillati</taxon>
        <taxon>Bacillota</taxon>
        <taxon>Bacilli</taxon>
        <taxon>Bacillales</taxon>
        <taxon>Caryophanaceae</taxon>
        <taxon>Planococcus</taxon>
    </lineage>
</organism>
<dbReference type="Proteomes" id="UP000043699">
    <property type="component" value="Unassembled WGS sequence"/>
</dbReference>
<evidence type="ECO:0000313" key="2">
    <source>
        <dbReference type="Proteomes" id="UP000043699"/>
    </source>
</evidence>
<gene>
    <name evidence="1" type="ORF">BN1080_01078</name>
</gene>
<name>A0A098EJW2_9BACL</name>
<reference evidence="1 2" key="1">
    <citation type="submission" date="2014-09" db="EMBL/GenBank/DDBJ databases">
        <authorList>
            <person name="Urmite Genomes Urmite Genomes"/>
        </authorList>
    </citation>
    <scope>NUCLEOTIDE SEQUENCE [LARGE SCALE GENOMIC DNA]</scope>
    <source>
        <strain evidence="1 2">ES2</strain>
    </source>
</reference>
<accession>A0A098EJW2</accession>